<dbReference type="PANTHER" id="PTHR43004">
    <property type="entry name" value="TRK SYSTEM POTASSIUM UPTAKE PROTEIN"/>
    <property type="match status" value="1"/>
</dbReference>
<sequence>MSSKIGETPVLVVGGGIVGSLVALELAHHGVSAVVVERTTSLSASSKVQFISGRSMELLRRLGLASSIRLRGVDATRSTDFMFTQGFDREPVLVWQQPSVENMRRRFAAVNDGTAPAEEYERVRGALLEDVVREAAAAHPLVDMRRGWTFSDVRLDRESATATVVEAATRTRHRIRARFVVGCDGARSAVRLCLGIPMEDRGGGRPYCSVDFTTPAALLPEHGRAYVTAPPGLALVRRNDADQWSSTMPVHADQHFGSNPVALLRQWMGADFKVDAVHGVAQWTDSLAVAATYRRGPVFLAGDAAHQFYPGCGFGTGTGIADAVDLGWKLAASIRGWGGPTLLASYEAERRPAALFNREMCARLLDTWRRFESLSAAGIAAEQLSGLLEQDVDLIDNLGVHFGYRYGGSAVICHEAGSGPPWHWRKISPTTWPGARAPAVRLADGTQLFDQLGAGFTLVDQTAGHFGRHLAQTARARGYPVTHLAVRDPAVRTSWERDLVLVRPDHHVVWRGDAPPHDWAAVLDRVAGRAGDHANA</sequence>
<dbReference type="InterPro" id="IPR002938">
    <property type="entry name" value="FAD-bd"/>
</dbReference>
<evidence type="ECO:0000259" key="3">
    <source>
        <dbReference type="Pfam" id="PF01494"/>
    </source>
</evidence>
<accession>A0ABN2JTE3</accession>
<dbReference type="InterPro" id="IPR036188">
    <property type="entry name" value="FAD/NAD-bd_sf"/>
</dbReference>
<reference evidence="4 5" key="1">
    <citation type="journal article" date="2019" name="Int. J. Syst. Evol. Microbiol.">
        <title>The Global Catalogue of Microorganisms (GCM) 10K type strain sequencing project: providing services to taxonomists for standard genome sequencing and annotation.</title>
        <authorList>
            <consortium name="The Broad Institute Genomics Platform"/>
            <consortium name="The Broad Institute Genome Sequencing Center for Infectious Disease"/>
            <person name="Wu L."/>
            <person name="Ma J."/>
        </authorList>
    </citation>
    <scope>NUCLEOTIDE SEQUENCE [LARGE SCALE GENOMIC DNA]</scope>
    <source>
        <strain evidence="4 5">JCM 13249</strain>
    </source>
</reference>
<dbReference type="Gene3D" id="3.30.9.10">
    <property type="entry name" value="D-Amino Acid Oxidase, subunit A, domain 2"/>
    <property type="match status" value="1"/>
</dbReference>
<dbReference type="EMBL" id="BAAALS010000002">
    <property type="protein sequence ID" value="GAA1738433.1"/>
    <property type="molecule type" value="Genomic_DNA"/>
</dbReference>
<name>A0ABN2JTE3_9ACTN</name>
<evidence type="ECO:0000256" key="2">
    <source>
        <dbReference type="ARBA" id="ARBA00022827"/>
    </source>
</evidence>
<keyword evidence="2" id="KW-0274">FAD</keyword>
<dbReference type="PRINTS" id="PR00420">
    <property type="entry name" value="RNGMNOXGNASE"/>
</dbReference>
<dbReference type="Gene3D" id="3.40.30.120">
    <property type="match status" value="1"/>
</dbReference>
<comment type="caution">
    <text evidence="4">The sequence shown here is derived from an EMBL/GenBank/DDBJ whole genome shotgun (WGS) entry which is preliminary data.</text>
</comment>
<proteinExistence type="predicted"/>
<evidence type="ECO:0000313" key="4">
    <source>
        <dbReference type="EMBL" id="GAA1738433.1"/>
    </source>
</evidence>
<dbReference type="RefSeq" id="WP_344076592.1">
    <property type="nucleotide sequence ID" value="NZ_BAAALS010000002.1"/>
</dbReference>
<dbReference type="Pfam" id="PF01494">
    <property type="entry name" value="FAD_binding_3"/>
    <property type="match status" value="1"/>
</dbReference>
<evidence type="ECO:0000256" key="1">
    <source>
        <dbReference type="ARBA" id="ARBA00022630"/>
    </source>
</evidence>
<dbReference type="SUPFAM" id="SSF51905">
    <property type="entry name" value="FAD/NAD(P)-binding domain"/>
    <property type="match status" value="1"/>
</dbReference>
<dbReference type="Proteomes" id="UP001500655">
    <property type="component" value="Unassembled WGS sequence"/>
</dbReference>
<gene>
    <name evidence="4" type="ORF">GCM10009681_06490</name>
</gene>
<organism evidence="4 5">
    <name type="scientific">Luedemannella helvata</name>
    <dbReference type="NCBI Taxonomy" id="349315"/>
    <lineage>
        <taxon>Bacteria</taxon>
        <taxon>Bacillati</taxon>
        <taxon>Actinomycetota</taxon>
        <taxon>Actinomycetes</taxon>
        <taxon>Micromonosporales</taxon>
        <taxon>Micromonosporaceae</taxon>
        <taxon>Luedemannella</taxon>
    </lineage>
</organism>
<dbReference type="Gene3D" id="3.50.50.60">
    <property type="entry name" value="FAD/NAD(P)-binding domain"/>
    <property type="match status" value="1"/>
</dbReference>
<keyword evidence="1" id="KW-0285">Flavoprotein</keyword>
<keyword evidence="5" id="KW-1185">Reference proteome</keyword>
<dbReference type="InterPro" id="IPR050641">
    <property type="entry name" value="RIFMO-like"/>
</dbReference>
<protein>
    <submittedName>
        <fullName evidence="4">FAD-dependent oxidoreductase</fullName>
    </submittedName>
</protein>
<evidence type="ECO:0000313" key="5">
    <source>
        <dbReference type="Proteomes" id="UP001500655"/>
    </source>
</evidence>
<feature type="domain" description="FAD-binding" evidence="3">
    <location>
        <begin position="7"/>
        <end position="354"/>
    </location>
</feature>
<dbReference type="PANTHER" id="PTHR43004:SF21">
    <property type="entry name" value="FAD-BINDING DOMAIN-CONTAINING PROTEIN-RELATED"/>
    <property type="match status" value="1"/>
</dbReference>
<dbReference type="Pfam" id="PF21274">
    <property type="entry name" value="Rng_hyd_C"/>
    <property type="match status" value="1"/>
</dbReference>